<evidence type="ECO:0000256" key="6">
    <source>
        <dbReference type="ARBA" id="ARBA00023143"/>
    </source>
</evidence>
<evidence type="ECO:0000256" key="1">
    <source>
        <dbReference type="ARBA" id="ARBA00004365"/>
    </source>
</evidence>
<comment type="caution">
    <text evidence="11">The sequence shown here is derived from an EMBL/GenBank/DDBJ whole genome shotgun (WGS) entry which is preliminary data.</text>
</comment>
<dbReference type="InterPro" id="IPR001444">
    <property type="entry name" value="Flag_bb_rod_N"/>
</dbReference>
<dbReference type="PRINTS" id="PR01005">
    <property type="entry name" value="FLGHOOKAP1"/>
</dbReference>
<comment type="subcellular location">
    <subcellularLocation>
        <location evidence="1">Bacterial flagellum</location>
    </subcellularLocation>
    <subcellularLocation>
        <location evidence="2">Secreted</location>
    </subcellularLocation>
</comment>
<dbReference type="InterPro" id="IPR002371">
    <property type="entry name" value="FlgK"/>
</dbReference>
<dbReference type="GO" id="GO:0005198">
    <property type="term" value="F:structural molecule activity"/>
    <property type="evidence" value="ECO:0007669"/>
    <property type="project" value="InterPro"/>
</dbReference>
<dbReference type="NCBIfam" id="TIGR02492">
    <property type="entry name" value="flgK_ends"/>
    <property type="match status" value="1"/>
</dbReference>
<dbReference type="EMBL" id="LPXH01000014">
    <property type="protein sequence ID" value="KUF42448.1"/>
    <property type="molecule type" value="Genomic_DNA"/>
</dbReference>
<protein>
    <recommendedName>
        <fullName evidence="4">Flagellar hook-associated protein 1</fullName>
    </recommendedName>
</protein>
<dbReference type="SUPFAM" id="SSF64518">
    <property type="entry name" value="Phase 1 flagellin"/>
    <property type="match status" value="1"/>
</dbReference>
<proteinExistence type="inferred from homology"/>
<evidence type="ECO:0000256" key="2">
    <source>
        <dbReference type="ARBA" id="ARBA00004613"/>
    </source>
</evidence>
<evidence type="ECO:0000259" key="8">
    <source>
        <dbReference type="Pfam" id="PF06429"/>
    </source>
</evidence>
<dbReference type="RefSeq" id="WP_058879489.1">
    <property type="nucleotide sequence ID" value="NZ_LPXH01000014.1"/>
</dbReference>
<evidence type="ECO:0000313" key="12">
    <source>
        <dbReference type="Proteomes" id="UP000053300"/>
    </source>
</evidence>
<feature type="domain" description="Flagellar hook-associated protein 1 D2-like" evidence="9">
    <location>
        <begin position="352"/>
        <end position="414"/>
    </location>
</feature>
<evidence type="ECO:0000313" key="11">
    <source>
        <dbReference type="EMBL" id="KUF42448.1"/>
    </source>
</evidence>
<dbReference type="GO" id="GO:0009424">
    <property type="term" value="C:bacterial-type flagellum hook"/>
    <property type="evidence" value="ECO:0007669"/>
    <property type="project" value="InterPro"/>
</dbReference>
<feature type="domain" description="Flagellar basal-body/hook protein C-terminal" evidence="8">
    <location>
        <begin position="631"/>
        <end position="669"/>
    </location>
</feature>
<dbReference type="InterPro" id="IPR049119">
    <property type="entry name" value="FlgK_D2-like"/>
</dbReference>
<dbReference type="PANTHER" id="PTHR30033">
    <property type="entry name" value="FLAGELLAR HOOK-ASSOCIATED PROTEIN 1"/>
    <property type="match status" value="1"/>
</dbReference>
<dbReference type="PANTHER" id="PTHR30033:SF1">
    <property type="entry name" value="FLAGELLAR HOOK-ASSOCIATED PROTEIN 1"/>
    <property type="match status" value="1"/>
</dbReference>
<evidence type="ECO:0000256" key="5">
    <source>
        <dbReference type="ARBA" id="ARBA00022525"/>
    </source>
</evidence>
<dbReference type="AlphaFoldDB" id="A0A0W7Z5E4"/>
<dbReference type="InterPro" id="IPR053927">
    <property type="entry name" value="FlgK_helical"/>
</dbReference>
<reference evidence="11 12" key="1">
    <citation type="submission" date="2015-12" db="EMBL/GenBank/DDBJ databases">
        <title>Complete genome sequence of a multi-drug resistant strain Acidovorax sp. 12322-1.</title>
        <authorList>
            <person name="Ming D."/>
            <person name="Wang M."/>
            <person name="Hu S."/>
            <person name="Zhou Y."/>
            <person name="Jiang T."/>
        </authorList>
    </citation>
    <scope>NUCLEOTIDE SEQUENCE [LARGE SCALE GENOMIC DNA]</scope>
    <source>
        <strain evidence="11 12">12322-1</strain>
    </source>
</reference>
<dbReference type="Pfam" id="PF00460">
    <property type="entry name" value="Flg_bb_rod"/>
    <property type="match status" value="1"/>
</dbReference>
<feature type="domain" description="Flagellar hook-associated protein FlgK helical" evidence="10">
    <location>
        <begin position="92"/>
        <end position="327"/>
    </location>
</feature>
<accession>A0A0W7Z5E4</accession>
<dbReference type="InterPro" id="IPR010930">
    <property type="entry name" value="Flg_bb/hook_C_dom"/>
</dbReference>
<keyword evidence="12" id="KW-1185">Reference proteome</keyword>
<evidence type="ECO:0000256" key="4">
    <source>
        <dbReference type="ARBA" id="ARBA00016244"/>
    </source>
</evidence>
<name>A0A0W7Z5E4_9BURK</name>
<keyword evidence="5" id="KW-0964">Secreted</keyword>
<evidence type="ECO:0000259" key="10">
    <source>
        <dbReference type="Pfam" id="PF22638"/>
    </source>
</evidence>
<sequence>MSLMNVGVSALVANQQALTTTGHNIANVSTPGYSRQTVATKAIQGQNTGSGFIGKGVQVATVMRHYSDLLGRQANAASAASSADAIRYQSLMQMQDIYSGGDGSLGAAINDMMNAFADVESAPADGTARNTVLTRMNELAARFRSASATLQELDYSTKQQLQNNVILVNDLARQVASLNGQIARSLASGHQPNDLLDARDQLVREINQYIQTSQVEADDGSISLFVGGSQALVLGASTGQLSVDETKEYPGSQKLSLYFSQPNGQEVELKPAMVAGGEIAGLLSFNNDDLVVGRNLLGRLALAIGSELNQQNRLGLTLSGNYGSDLFALTLQTYGTSNITGYDNALDGQRGSASVVDSQKLVASDYQLQFGPGNSATLIRLSDGQKTTIDNVDAGIDLTVDGLKFEVPAGIATNAQVGQSILLQPFSIAADEIQALVFNPNDLAVSSALSASISPTNTGTLQLSSVQARDLGKLATPVGGVDTTVYTQIPAKDAPATIRFTDDAGSYEVSYRIWNDTSKSWEQQTASGTYTSGQPISVAGWSITMTGTPKQGDTVSVGNALDLDEGFKLNAGNASAFLGLRDAKIFDGGTALGDGFSSAMAVIGTRTQSAQYAAQLSETVAANLDADRTAVSGVNLDEEAARLLQYQQAYQASAKIIQTAQSLFDSLLNTMR</sequence>
<gene>
    <name evidence="11" type="ORF">AS359_12205</name>
</gene>
<keyword evidence="11" id="KW-0969">Cilium</keyword>
<dbReference type="STRING" id="225992.B5M06_04405"/>
<keyword evidence="11" id="KW-0282">Flagellum</keyword>
<dbReference type="Pfam" id="PF21158">
    <property type="entry name" value="flgK_1st_1"/>
    <property type="match status" value="1"/>
</dbReference>
<feature type="domain" description="Flagellar basal body rod protein N-terminal" evidence="7">
    <location>
        <begin position="4"/>
        <end position="33"/>
    </location>
</feature>
<dbReference type="GO" id="GO:0044780">
    <property type="term" value="P:bacterial-type flagellum assembly"/>
    <property type="evidence" value="ECO:0007669"/>
    <property type="project" value="InterPro"/>
</dbReference>
<organism evidence="11 12">
    <name type="scientific">Comamonas kerstersii</name>
    <dbReference type="NCBI Taxonomy" id="225992"/>
    <lineage>
        <taxon>Bacteria</taxon>
        <taxon>Pseudomonadati</taxon>
        <taxon>Pseudomonadota</taxon>
        <taxon>Betaproteobacteria</taxon>
        <taxon>Burkholderiales</taxon>
        <taxon>Comamonadaceae</taxon>
        <taxon>Comamonas</taxon>
    </lineage>
</organism>
<evidence type="ECO:0000256" key="3">
    <source>
        <dbReference type="ARBA" id="ARBA00009677"/>
    </source>
</evidence>
<dbReference type="Pfam" id="PF06429">
    <property type="entry name" value="Flg_bbr_C"/>
    <property type="match status" value="1"/>
</dbReference>
<keyword evidence="11" id="KW-0966">Cell projection</keyword>
<comment type="similarity">
    <text evidence="3">Belongs to the flagella basal body rod proteins family.</text>
</comment>
<evidence type="ECO:0000259" key="9">
    <source>
        <dbReference type="Pfam" id="PF21158"/>
    </source>
</evidence>
<dbReference type="Proteomes" id="UP000053300">
    <property type="component" value="Unassembled WGS sequence"/>
</dbReference>
<dbReference type="Pfam" id="PF22638">
    <property type="entry name" value="FlgK_D1"/>
    <property type="match status" value="1"/>
</dbReference>
<evidence type="ECO:0000259" key="7">
    <source>
        <dbReference type="Pfam" id="PF00460"/>
    </source>
</evidence>
<keyword evidence="6" id="KW-0975">Bacterial flagellum</keyword>
<dbReference type="GO" id="GO:0005576">
    <property type="term" value="C:extracellular region"/>
    <property type="evidence" value="ECO:0007669"/>
    <property type="project" value="UniProtKB-SubCell"/>
</dbReference>